<evidence type="ECO:0000256" key="3">
    <source>
        <dbReference type="ARBA" id="ARBA00004477"/>
    </source>
</evidence>
<dbReference type="AlphaFoldDB" id="A0A1E4SBY5"/>
<dbReference type="Proteomes" id="UP000094285">
    <property type="component" value="Unassembled WGS sequence"/>
</dbReference>
<dbReference type="EMBL" id="KV453916">
    <property type="protein sequence ID" value="ODV77013.1"/>
    <property type="molecule type" value="Genomic_DNA"/>
</dbReference>
<dbReference type="EC" id="2.7.8.11" evidence="5 20"/>
<comment type="catalytic activity">
    <reaction evidence="18 20">
        <text>a CDP-1,2-diacyl-sn-glycerol + myo-inositol = a 1,2-diacyl-sn-glycero-3-phospho-(1D-myo-inositol) + CMP + H(+)</text>
        <dbReference type="Rhea" id="RHEA:11580"/>
        <dbReference type="ChEBI" id="CHEBI:15378"/>
        <dbReference type="ChEBI" id="CHEBI:17268"/>
        <dbReference type="ChEBI" id="CHEBI:57880"/>
        <dbReference type="ChEBI" id="CHEBI:58332"/>
        <dbReference type="ChEBI" id="CHEBI:60377"/>
        <dbReference type="EC" id="2.7.8.11"/>
    </reaction>
</comment>
<dbReference type="GO" id="GO:0006661">
    <property type="term" value="P:phosphatidylinositol biosynthetic process"/>
    <property type="evidence" value="ECO:0007669"/>
    <property type="project" value="EnsemblFungi"/>
</dbReference>
<evidence type="ECO:0000256" key="20">
    <source>
        <dbReference type="PIRNR" id="PIRNR000848"/>
    </source>
</evidence>
<feature type="transmembrane region" description="Helical" evidence="23">
    <location>
        <begin position="190"/>
        <end position="207"/>
    </location>
</feature>
<proteinExistence type="inferred from homology"/>
<comment type="cofactor">
    <cofactor evidence="1">
        <name>Mn(2+)</name>
        <dbReference type="ChEBI" id="CHEBI:29035"/>
    </cofactor>
</comment>
<dbReference type="OrthoDB" id="10251079at2759"/>
<keyword evidence="17 20" id="KW-1208">Phospholipid metabolism</keyword>
<comment type="cofactor">
    <cofactor evidence="2">
        <name>Mg(2+)</name>
        <dbReference type="ChEBI" id="CHEBI:18420"/>
    </cofactor>
</comment>
<evidence type="ECO:0000256" key="10">
    <source>
        <dbReference type="ARBA" id="ARBA00022824"/>
    </source>
</evidence>
<dbReference type="GO" id="GO:0003881">
    <property type="term" value="F:CDP-diacylglycerol-inositol 3-phosphatidyltransferase activity"/>
    <property type="evidence" value="ECO:0007669"/>
    <property type="project" value="UniProtKB-UniRule"/>
</dbReference>
<keyword evidence="7 20" id="KW-0808">Transferase</keyword>
<keyword evidence="11" id="KW-0460">Magnesium</keyword>
<feature type="transmembrane region" description="Helical" evidence="23">
    <location>
        <begin position="61"/>
        <end position="81"/>
    </location>
</feature>
<dbReference type="GO" id="GO:0005789">
    <property type="term" value="C:endoplasmic reticulum membrane"/>
    <property type="evidence" value="ECO:0007669"/>
    <property type="project" value="UniProtKB-SubCell"/>
</dbReference>
<keyword evidence="16" id="KW-0464">Manganese</keyword>
<gene>
    <name evidence="24" type="ORF">CANTADRAFT_23851</name>
</gene>
<evidence type="ECO:0000256" key="6">
    <source>
        <dbReference type="ARBA" id="ARBA00022516"/>
    </source>
</evidence>
<evidence type="ECO:0000256" key="17">
    <source>
        <dbReference type="ARBA" id="ARBA00023264"/>
    </source>
</evidence>
<evidence type="ECO:0000256" key="9">
    <source>
        <dbReference type="ARBA" id="ARBA00022723"/>
    </source>
</evidence>
<evidence type="ECO:0000256" key="4">
    <source>
        <dbReference type="ARBA" id="ARBA00010441"/>
    </source>
</evidence>
<comment type="similarity">
    <text evidence="4 20 21">Belongs to the CDP-alcohol phosphatidyltransferase class-I family.</text>
</comment>
<organism evidence="24 25">
    <name type="scientific">Suhomyces tanzawaensis NRRL Y-17324</name>
    <dbReference type="NCBI Taxonomy" id="984487"/>
    <lineage>
        <taxon>Eukaryota</taxon>
        <taxon>Fungi</taxon>
        <taxon>Dikarya</taxon>
        <taxon>Ascomycota</taxon>
        <taxon>Saccharomycotina</taxon>
        <taxon>Pichiomycetes</taxon>
        <taxon>Debaryomycetaceae</taxon>
        <taxon>Suhomyces</taxon>
    </lineage>
</organism>
<evidence type="ECO:0000256" key="21">
    <source>
        <dbReference type="RuleBase" id="RU003750"/>
    </source>
</evidence>
<evidence type="ECO:0000313" key="25">
    <source>
        <dbReference type="Proteomes" id="UP000094285"/>
    </source>
</evidence>
<feature type="transmembrane region" description="Helical" evidence="23">
    <location>
        <begin position="168"/>
        <end position="184"/>
    </location>
</feature>
<keyword evidence="13 20" id="KW-0443">Lipid metabolism</keyword>
<dbReference type="PROSITE" id="PS00379">
    <property type="entry name" value="CDP_ALCOHOL_P_TRANSF"/>
    <property type="match status" value="1"/>
</dbReference>
<dbReference type="InterPro" id="IPR043130">
    <property type="entry name" value="CDP-OH_PTrfase_TM_dom"/>
</dbReference>
<evidence type="ECO:0000256" key="16">
    <source>
        <dbReference type="ARBA" id="ARBA00023211"/>
    </source>
</evidence>
<evidence type="ECO:0000256" key="1">
    <source>
        <dbReference type="ARBA" id="ARBA00001936"/>
    </source>
</evidence>
<evidence type="ECO:0000313" key="24">
    <source>
        <dbReference type="EMBL" id="ODV77013.1"/>
    </source>
</evidence>
<evidence type="ECO:0000256" key="8">
    <source>
        <dbReference type="ARBA" id="ARBA00022692"/>
    </source>
</evidence>
<accession>A0A1E4SBY5</accession>
<evidence type="ECO:0000256" key="11">
    <source>
        <dbReference type="ARBA" id="ARBA00022842"/>
    </source>
</evidence>
<name>A0A1E4SBY5_9ASCO</name>
<dbReference type="GeneID" id="30981148"/>
<protein>
    <recommendedName>
        <fullName evidence="19 20">CDP-diacylglycerol--inositol 3-phosphatidyltransferase</fullName>
        <ecNumber evidence="5 20">2.7.8.11</ecNumber>
    </recommendedName>
</protein>
<dbReference type="STRING" id="984487.A0A1E4SBY5"/>
<keyword evidence="10" id="KW-0256">Endoplasmic reticulum</keyword>
<dbReference type="InterPro" id="IPR048254">
    <property type="entry name" value="CDP_ALCOHOL_P_TRANSF_CS"/>
</dbReference>
<keyword evidence="14 20" id="KW-0472">Membrane</keyword>
<dbReference type="InterPro" id="IPR014387">
    <property type="entry name" value="CDP_diag_ino_3_P_euk"/>
</dbReference>
<dbReference type="RefSeq" id="XP_020062135.1">
    <property type="nucleotide sequence ID" value="XM_020207011.1"/>
</dbReference>
<dbReference type="PANTHER" id="PTHR15362">
    <property type="entry name" value="PHOSPHATIDYLINOSITOL SYNTHASE"/>
    <property type="match status" value="1"/>
</dbReference>
<keyword evidence="15 20" id="KW-0594">Phospholipid biosynthesis</keyword>
<dbReference type="FunFam" id="1.20.120.1760:FF:000021">
    <property type="entry name" value="CDP-diacylglycerol--inositol 3-phosphatidyltransferase"/>
    <property type="match status" value="1"/>
</dbReference>
<evidence type="ECO:0000256" key="15">
    <source>
        <dbReference type="ARBA" id="ARBA00023209"/>
    </source>
</evidence>
<feature type="compositionally biased region" description="Low complexity" evidence="22">
    <location>
        <begin position="9"/>
        <end position="24"/>
    </location>
</feature>
<keyword evidence="25" id="KW-1185">Reference proteome</keyword>
<dbReference type="PANTHER" id="PTHR15362:SF4">
    <property type="entry name" value="CDP-DIACYLGLYCEROL--INOSITOL 3-PHOSPHATIDYLTRANSFERASE"/>
    <property type="match status" value="1"/>
</dbReference>
<evidence type="ECO:0000256" key="19">
    <source>
        <dbReference type="ARBA" id="ARBA00070582"/>
    </source>
</evidence>
<feature type="transmembrane region" description="Helical" evidence="23">
    <location>
        <begin position="34"/>
        <end position="55"/>
    </location>
</feature>
<dbReference type="PIRSF" id="PIRSF000848">
    <property type="entry name" value="CDP_diag_ino_3_P"/>
    <property type="match status" value="1"/>
</dbReference>
<evidence type="ECO:0000256" key="22">
    <source>
        <dbReference type="SAM" id="MobiDB-lite"/>
    </source>
</evidence>
<keyword evidence="12 23" id="KW-1133">Transmembrane helix</keyword>
<reference evidence="25" key="1">
    <citation type="submission" date="2016-05" db="EMBL/GenBank/DDBJ databases">
        <title>Comparative genomics of biotechnologically important yeasts.</title>
        <authorList>
            <consortium name="DOE Joint Genome Institute"/>
            <person name="Riley R."/>
            <person name="Haridas S."/>
            <person name="Wolfe K.H."/>
            <person name="Lopes M.R."/>
            <person name="Hittinger C.T."/>
            <person name="Goker M."/>
            <person name="Salamov A."/>
            <person name="Wisecaver J."/>
            <person name="Long T.M."/>
            <person name="Aerts A.L."/>
            <person name="Barry K."/>
            <person name="Choi C."/>
            <person name="Clum A."/>
            <person name="Coughlan A.Y."/>
            <person name="Deshpande S."/>
            <person name="Douglass A.P."/>
            <person name="Hanson S.J."/>
            <person name="Klenk H.-P."/>
            <person name="Labutti K."/>
            <person name="Lapidus A."/>
            <person name="Lindquist E."/>
            <person name="Lipzen A."/>
            <person name="Meier-Kolthoff J.P."/>
            <person name="Ohm R.A."/>
            <person name="Otillar R.P."/>
            <person name="Pangilinan J."/>
            <person name="Peng Y."/>
            <person name="Rokas A."/>
            <person name="Rosa C.A."/>
            <person name="Scheuner C."/>
            <person name="Sibirny A.A."/>
            <person name="Slot J.C."/>
            <person name="Stielow J.B."/>
            <person name="Sun H."/>
            <person name="Kurtzman C.P."/>
            <person name="Blackwell M."/>
            <person name="Grigoriev I.V."/>
            <person name="Jeffries T.W."/>
        </authorList>
    </citation>
    <scope>NUCLEOTIDE SEQUENCE [LARGE SCALE GENOMIC DNA]</scope>
    <source>
        <strain evidence="25">NRRL Y-17324</strain>
    </source>
</reference>
<feature type="region of interest" description="Disordered" evidence="22">
    <location>
        <begin position="1"/>
        <end position="24"/>
    </location>
</feature>
<evidence type="ECO:0000256" key="5">
    <source>
        <dbReference type="ARBA" id="ARBA00013212"/>
    </source>
</evidence>
<dbReference type="GO" id="GO:0005741">
    <property type="term" value="C:mitochondrial outer membrane"/>
    <property type="evidence" value="ECO:0007669"/>
    <property type="project" value="EnsemblFungi"/>
</dbReference>
<keyword evidence="6 20" id="KW-0444">Lipid biosynthesis</keyword>
<sequence>MSNPKGLGVPVNTPSTTSSKKPSASHAKVTARDIFLYIPNLIGYVRVVTAILSFVCMKNHPVYTLVLYGISGFLDAFDGWAARKYNQGTRFGAVLDMVTDRCATSSFIAYLSLIYPNYTIAWQVLISLDLASHYIHMYAMLSNGSTSHKNVDSKQSKILSLYYTNRKFLFFVCLVNELFYVALYLHYYNFFWLGTVLAWLSAPIWFFKQFANVIQLQGAALILANMDAEEKSK</sequence>
<dbReference type="GO" id="GO:0005794">
    <property type="term" value="C:Golgi apparatus"/>
    <property type="evidence" value="ECO:0007669"/>
    <property type="project" value="EnsemblFungi"/>
</dbReference>
<evidence type="ECO:0000256" key="7">
    <source>
        <dbReference type="ARBA" id="ARBA00022679"/>
    </source>
</evidence>
<keyword evidence="9" id="KW-0479">Metal-binding</keyword>
<keyword evidence="8 23" id="KW-0812">Transmembrane</keyword>
<comment type="subcellular location">
    <subcellularLocation>
        <location evidence="3">Endoplasmic reticulum membrane</location>
        <topology evidence="3">Multi-pass membrane protein</topology>
    </subcellularLocation>
</comment>
<dbReference type="InterPro" id="IPR000462">
    <property type="entry name" value="CDP-OH_P_trans"/>
</dbReference>
<evidence type="ECO:0000256" key="23">
    <source>
        <dbReference type="SAM" id="Phobius"/>
    </source>
</evidence>
<evidence type="ECO:0000256" key="2">
    <source>
        <dbReference type="ARBA" id="ARBA00001946"/>
    </source>
</evidence>
<dbReference type="Gene3D" id="1.20.120.1760">
    <property type="match status" value="1"/>
</dbReference>
<evidence type="ECO:0000256" key="14">
    <source>
        <dbReference type="ARBA" id="ARBA00023136"/>
    </source>
</evidence>
<dbReference type="Pfam" id="PF01066">
    <property type="entry name" value="CDP-OH_P_transf"/>
    <property type="match status" value="1"/>
</dbReference>
<dbReference type="GO" id="GO:0046872">
    <property type="term" value="F:metal ion binding"/>
    <property type="evidence" value="ECO:0007669"/>
    <property type="project" value="UniProtKB-KW"/>
</dbReference>
<evidence type="ECO:0000256" key="12">
    <source>
        <dbReference type="ARBA" id="ARBA00022989"/>
    </source>
</evidence>
<evidence type="ECO:0000256" key="13">
    <source>
        <dbReference type="ARBA" id="ARBA00023098"/>
    </source>
</evidence>
<evidence type="ECO:0000256" key="18">
    <source>
        <dbReference type="ARBA" id="ARBA00050166"/>
    </source>
</evidence>